<geneLocation type="plasmid" evidence="1">
    <name>CBM2613_p</name>
</geneLocation>
<dbReference type="Proteomes" id="UP000256952">
    <property type="component" value="Plasmid CBM2613_p"/>
</dbReference>
<name>A0A375FJI8_9BURK</name>
<accession>A0A375FJI8</accession>
<evidence type="ECO:0000313" key="2">
    <source>
        <dbReference type="EMBL" id="SPD49225.1"/>
    </source>
</evidence>
<protein>
    <submittedName>
        <fullName evidence="1">Uncharacterized protein</fullName>
    </submittedName>
</protein>
<gene>
    <name evidence="2" type="ORF">CBM2612_P0570</name>
    <name evidence="1" type="ORF">CBM2613_P60112</name>
</gene>
<reference evidence="1" key="1">
    <citation type="submission" date="2018-01" db="EMBL/GenBank/DDBJ databases">
        <authorList>
            <person name="Clerissi C."/>
        </authorList>
    </citation>
    <scope>NUCLEOTIDE SEQUENCE</scope>
    <source>
        <strain evidence="1">Cupriavidus taiwanensis STM 8556</strain>
        <plasmid evidence="1">CBM2613_p</plasmid>
    </source>
</reference>
<keyword evidence="1" id="KW-0614">Plasmid</keyword>
<geneLocation type="plasmid" evidence="2">
    <name>I</name>
</geneLocation>
<dbReference type="AlphaFoldDB" id="A0A375FJI8"/>
<dbReference type="EMBL" id="LT984809">
    <property type="protein sequence ID" value="SPD49225.1"/>
    <property type="molecule type" value="Genomic_DNA"/>
</dbReference>
<sequence length="132" mass="14288">MLQCKIVIANGSNWVRREGLDLWVHRAHDGCKDLFAHHREIKGTGFTETAPGDIDESLVARGQASALVMRGVSLSAARYVVKLAFDGQQRGRTDVLGTHGLTPHVSGAEGNMKLLKHGPNSVEIEVGGHIEQ</sequence>
<dbReference type="EMBL" id="LT976981">
    <property type="protein sequence ID" value="SOZ74738.1"/>
    <property type="molecule type" value="Genomic_DNA"/>
</dbReference>
<evidence type="ECO:0000313" key="3">
    <source>
        <dbReference type="Proteomes" id="UP000256952"/>
    </source>
</evidence>
<organism evidence="1 3">
    <name type="scientific">Cupriavidus taiwanensis</name>
    <dbReference type="NCBI Taxonomy" id="164546"/>
    <lineage>
        <taxon>Bacteria</taxon>
        <taxon>Pseudomonadati</taxon>
        <taxon>Pseudomonadota</taxon>
        <taxon>Betaproteobacteria</taxon>
        <taxon>Burkholderiales</taxon>
        <taxon>Burkholderiaceae</taxon>
        <taxon>Cupriavidus</taxon>
    </lineage>
</organism>
<evidence type="ECO:0000313" key="1">
    <source>
        <dbReference type="EMBL" id="SOZ74738.1"/>
    </source>
</evidence>
<geneLocation type="plasmid" evidence="3">
    <name>cbm2613_p</name>
</geneLocation>
<proteinExistence type="predicted"/>
<reference evidence="2 3" key="2">
    <citation type="submission" date="2018-01" db="EMBL/GenBank/DDBJ databases">
        <authorList>
            <person name="Gaut B.S."/>
            <person name="Morton B.R."/>
            <person name="Clegg M.T."/>
            <person name="Duvall M.R."/>
        </authorList>
    </citation>
    <scope>NUCLEOTIDE SEQUENCE [LARGE SCALE GENOMIC DNA]</scope>
    <source>
        <strain evidence="2">Cupriavidus taiwanensis STM 8555</strain>
        <plasmid evidence="2">I</plasmid>
        <plasmid evidence="3">Plasmid cbm2613_p</plasmid>
    </source>
</reference>